<dbReference type="Gene3D" id="3.40.50.720">
    <property type="entry name" value="NAD(P)-binding Rossmann-like Domain"/>
    <property type="match status" value="1"/>
</dbReference>
<dbReference type="RefSeq" id="WP_179910425.1">
    <property type="nucleotide sequence ID" value="NZ_CP058910.1"/>
</dbReference>
<reference evidence="2 3" key="1">
    <citation type="submission" date="2020-07" db="EMBL/GenBank/DDBJ databases">
        <title>Halosimplex pelagicum sp. nov. and Halosimplex rubrum sp. nov., isolated from salted brown alga Laminaria, and emended description of the genus Halosimplex.</title>
        <authorList>
            <person name="Cui H."/>
        </authorList>
    </citation>
    <scope>NUCLEOTIDE SEQUENCE [LARGE SCALE GENOMIC DNA]</scope>
    <source>
        <strain evidence="2 3">R27</strain>
    </source>
</reference>
<proteinExistence type="predicted"/>
<dbReference type="Pfam" id="PF03435">
    <property type="entry name" value="Sacchrp_dh_NADP"/>
    <property type="match status" value="1"/>
</dbReference>
<evidence type="ECO:0000313" key="2">
    <source>
        <dbReference type="EMBL" id="QLH76487.1"/>
    </source>
</evidence>
<dbReference type="Proteomes" id="UP000509667">
    <property type="component" value="Chromosome"/>
</dbReference>
<evidence type="ECO:0000313" key="3">
    <source>
        <dbReference type="Proteomes" id="UP000509667"/>
    </source>
</evidence>
<feature type="domain" description="Saccharopine dehydrogenase NADP binding" evidence="1">
    <location>
        <begin position="6"/>
        <end position="124"/>
    </location>
</feature>
<dbReference type="SUPFAM" id="SSF51735">
    <property type="entry name" value="NAD(P)-binding Rossmann-fold domains"/>
    <property type="match status" value="1"/>
</dbReference>
<dbReference type="PANTHER" id="PTHR43781">
    <property type="entry name" value="SACCHAROPINE DEHYDROGENASE"/>
    <property type="match status" value="1"/>
</dbReference>
<dbReference type="GeneID" id="56076964"/>
<name>A0A7D5SPB0_9EURY</name>
<evidence type="ECO:0000259" key="1">
    <source>
        <dbReference type="Pfam" id="PF03435"/>
    </source>
</evidence>
<gene>
    <name evidence="2" type="ORF">HZS55_03835</name>
</gene>
<protein>
    <submittedName>
        <fullName evidence="2">Saccharopine dehydrogenase NADP-binding domain-containing protein</fullName>
    </submittedName>
</protein>
<dbReference type="AlphaFoldDB" id="A0A7D5SPB0"/>
<accession>A0A7D5SPB0</accession>
<dbReference type="PANTHER" id="PTHR43781:SF1">
    <property type="entry name" value="SACCHAROPINE DEHYDROGENASE"/>
    <property type="match status" value="1"/>
</dbReference>
<dbReference type="EMBL" id="CP058910">
    <property type="protein sequence ID" value="QLH76487.1"/>
    <property type="molecule type" value="Genomic_DNA"/>
</dbReference>
<dbReference type="InterPro" id="IPR005097">
    <property type="entry name" value="Sacchrp_dh_NADP-bd"/>
</dbReference>
<sequence>MEGDLLVYGAYGYTGALITERAVVDGLDPILAGRSAERVEAAATERGCDHRVFSLEHPTVVERRVADVDAVLNCAGPFEDTAEPLIDACLRTGTDYLDLAGNVDVLEATAARDAEATDAGVALVPGVGFDVVPTDCLAAILHGLLPDAEELTIAIDGLRTFSPGTAKSMLRGLDRPGAVRRAGRVETVPVAYKRRTFEFPTGDRTAVTVPWGDVSAAYYSTGISNIEVYAGVPDRAADVMERTRWLVPALAAGPVRRAAEAVAGRVVSGPTADERARSETHIYGEVTDDDGTVARARMRTPDTYDLTAATAVEAARRVLAGVAGDGFQTPASAFGPEFAEAFEGVDREVLTEPERVVQ</sequence>
<dbReference type="InterPro" id="IPR036291">
    <property type="entry name" value="NAD(P)-bd_dom_sf"/>
</dbReference>
<keyword evidence="3" id="KW-1185">Reference proteome</keyword>
<dbReference type="OrthoDB" id="194971at2157"/>
<organism evidence="2 3">
    <name type="scientific">Halosimplex rubrum</name>
    <dbReference type="NCBI Taxonomy" id="869889"/>
    <lineage>
        <taxon>Archaea</taxon>
        <taxon>Methanobacteriati</taxon>
        <taxon>Methanobacteriota</taxon>
        <taxon>Stenosarchaea group</taxon>
        <taxon>Halobacteria</taxon>
        <taxon>Halobacteriales</taxon>
        <taxon>Haloarculaceae</taxon>
        <taxon>Halosimplex</taxon>
    </lineage>
</organism>
<dbReference type="KEGG" id="hrr:HZS55_03835"/>